<dbReference type="AlphaFoldDB" id="A0A4Y9FP64"/>
<organism evidence="14 15">
    <name type="scientific">Microbacterium paludicola</name>
    <dbReference type="NCBI Taxonomy" id="300019"/>
    <lineage>
        <taxon>Bacteria</taxon>
        <taxon>Bacillati</taxon>
        <taxon>Actinomycetota</taxon>
        <taxon>Actinomycetes</taxon>
        <taxon>Micrococcales</taxon>
        <taxon>Microbacteriaceae</taxon>
        <taxon>Microbacterium</taxon>
    </lineage>
</organism>
<dbReference type="HAMAP" id="MF_00741">
    <property type="entry name" value="AIRS"/>
    <property type="match status" value="1"/>
</dbReference>
<protein>
    <recommendedName>
        <fullName evidence="4">Phosphoribosylformylglycinamidine cyclo-ligase</fullName>
        <ecNumber evidence="3">6.3.3.1</ecNumber>
    </recommendedName>
    <alternativeName>
        <fullName evidence="9">AIR synthase</fullName>
    </alternativeName>
    <alternativeName>
        <fullName evidence="10">AIRS</fullName>
    </alternativeName>
    <alternativeName>
        <fullName evidence="8">Phosphoribosyl-aminoimidazole synthetase</fullName>
    </alternativeName>
</protein>
<dbReference type="GO" id="GO:0005829">
    <property type="term" value="C:cytosol"/>
    <property type="evidence" value="ECO:0007669"/>
    <property type="project" value="TreeGrafter"/>
</dbReference>
<name>A0A4Y9FP64_9MICO</name>
<dbReference type="InterPro" id="IPR036921">
    <property type="entry name" value="PurM-like_N_sf"/>
</dbReference>
<evidence type="ECO:0000259" key="12">
    <source>
        <dbReference type="Pfam" id="PF00586"/>
    </source>
</evidence>
<keyword evidence="15" id="KW-1185">Reference proteome</keyword>
<evidence type="ECO:0000256" key="5">
    <source>
        <dbReference type="ARBA" id="ARBA00022598"/>
    </source>
</evidence>
<dbReference type="GO" id="GO:0004637">
    <property type="term" value="F:phosphoribosylamine-glycine ligase activity"/>
    <property type="evidence" value="ECO:0007669"/>
    <property type="project" value="TreeGrafter"/>
</dbReference>
<evidence type="ECO:0000256" key="6">
    <source>
        <dbReference type="ARBA" id="ARBA00022741"/>
    </source>
</evidence>
<dbReference type="Gene3D" id="3.30.1330.10">
    <property type="entry name" value="PurM-like, N-terminal domain"/>
    <property type="match status" value="1"/>
</dbReference>
<dbReference type="CDD" id="cd02196">
    <property type="entry name" value="PurM"/>
    <property type="match status" value="1"/>
</dbReference>
<dbReference type="FunFam" id="3.30.1330.10:FF:000001">
    <property type="entry name" value="Phosphoribosylformylglycinamidine cyclo-ligase"/>
    <property type="match status" value="1"/>
</dbReference>
<dbReference type="InterPro" id="IPR004733">
    <property type="entry name" value="PurM_cligase"/>
</dbReference>
<dbReference type="GO" id="GO:0004641">
    <property type="term" value="F:phosphoribosylformylglycinamidine cyclo-ligase activity"/>
    <property type="evidence" value="ECO:0007669"/>
    <property type="project" value="UniProtKB-EC"/>
</dbReference>
<dbReference type="EMBL" id="SPQB01000063">
    <property type="protein sequence ID" value="TFU30320.1"/>
    <property type="molecule type" value="Genomic_DNA"/>
</dbReference>
<evidence type="ECO:0000256" key="11">
    <source>
        <dbReference type="ARBA" id="ARBA00049057"/>
    </source>
</evidence>
<dbReference type="InterPro" id="IPR010918">
    <property type="entry name" value="PurM-like_C_dom"/>
</dbReference>
<feature type="non-terminal residue" evidence="14">
    <location>
        <position position="1"/>
    </location>
</feature>
<comment type="similarity">
    <text evidence="2">Belongs to the AIR synthase family.</text>
</comment>
<dbReference type="PANTHER" id="PTHR10520:SF12">
    <property type="entry name" value="TRIFUNCTIONAL PURINE BIOSYNTHETIC PROTEIN ADENOSINE-3"/>
    <property type="match status" value="1"/>
</dbReference>
<comment type="pathway">
    <text evidence="1">Purine metabolism; IMP biosynthesis via de novo pathway; 5-amino-1-(5-phospho-D-ribosyl)imidazole from N(2)-formyl-N(1)-(5-phospho-D-ribosyl)glycinamide: step 2/2.</text>
</comment>
<comment type="caution">
    <text evidence="14">The sequence shown here is derived from an EMBL/GenBank/DDBJ whole genome shotgun (WGS) entry which is preliminary data.</text>
</comment>
<evidence type="ECO:0000313" key="14">
    <source>
        <dbReference type="EMBL" id="TFU30320.1"/>
    </source>
</evidence>
<evidence type="ECO:0000313" key="15">
    <source>
        <dbReference type="Proteomes" id="UP000298358"/>
    </source>
</evidence>
<evidence type="ECO:0000256" key="8">
    <source>
        <dbReference type="ARBA" id="ARBA00031908"/>
    </source>
</evidence>
<gene>
    <name evidence="14" type="ORF">E4U02_14825</name>
</gene>
<accession>A0A4Y9FP64</accession>
<dbReference type="Proteomes" id="UP000298358">
    <property type="component" value="Unassembled WGS sequence"/>
</dbReference>
<dbReference type="NCBIfam" id="TIGR00878">
    <property type="entry name" value="purM"/>
    <property type="match status" value="1"/>
</dbReference>
<dbReference type="Pfam" id="PF00586">
    <property type="entry name" value="AIRS"/>
    <property type="match status" value="1"/>
</dbReference>
<feature type="domain" description="PurM-like N-terminal" evidence="12">
    <location>
        <begin position="59"/>
        <end position="166"/>
    </location>
</feature>
<comment type="catalytic activity">
    <reaction evidence="11">
        <text>2-formamido-N(1)-(5-O-phospho-beta-D-ribosyl)acetamidine + ATP = 5-amino-1-(5-phospho-beta-D-ribosyl)imidazole + ADP + phosphate + H(+)</text>
        <dbReference type="Rhea" id="RHEA:23032"/>
        <dbReference type="ChEBI" id="CHEBI:15378"/>
        <dbReference type="ChEBI" id="CHEBI:30616"/>
        <dbReference type="ChEBI" id="CHEBI:43474"/>
        <dbReference type="ChEBI" id="CHEBI:137981"/>
        <dbReference type="ChEBI" id="CHEBI:147287"/>
        <dbReference type="ChEBI" id="CHEBI:456216"/>
        <dbReference type="EC" id="6.3.3.1"/>
    </reaction>
</comment>
<dbReference type="SUPFAM" id="SSF55326">
    <property type="entry name" value="PurM N-terminal domain-like"/>
    <property type="match status" value="1"/>
</dbReference>
<keyword evidence="5 14" id="KW-0436">Ligase</keyword>
<keyword evidence="6" id="KW-0547">Nucleotide-binding</keyword>
<dbReference type="UniPathway" id="UPA00074">
    <property type="reaction ID" value="UER00129"/>
</dbReference>
<dbReference type="SUPFAM" id="SSF56042">
    <property type="entry name" value="PurM C-terminal domain-like"/>
    <property type="match status" value="1"/>
</dbReference>
<evidence type="ECO:0000256" key="3">
    <source>
        <dbReference type="ARBA" id="ARBA00013047"/>
    </source>
</evidence>
<dbReference type="InterPro" id="IPR036676">
    <property type="entry name" value="PurM-like_C_sf"/>
</dbReference>
<dbReference type="EC" id="6.3.3.1" evidence="3"/>
<proteinExistence type="inferred from homology"/>
<reference evidence="14 15" key="1">
    <citation type="submission" date="2019-03" db="EMBL/GenBank/DDBJ databases">
        <title>Diversity of the mouse oral microbiome.</title>
        <authorList>
            <person name="Joseph S."/>
            <person name="Aduse-Opoku J."/>
            <person name="Curtis M."/>
            <person name="Wade W."/>
            <person name="Hashim A."/>
        </authorList>
    </citation>
    <scope>NUCLEOTIDE SEQUENCE [LARGE SCALE GENOMIC DNA]</scope>
    <source>
        <strain evidence="14 15">P1012</strain>
    </source>
</reference>
<dbReference type="PANTHER" id="PTHR10520">
    <property type="entry name" value="TRIFUNCTIONAL PURINE BIOSYNTHETIC PROTEIN ADENOSINE-3-RELATED"/>
    <property type="match status" value="1"/>
</dbReference>
<evidence type="ECO:0000256" key="2">
    <source>
        <dbReference type="ARBA" id="ARBA00010280"/>
    </source>
</evidence>
<evidence type="ECO:0000259" key="13">
    <source>
        <dbReference type="Pfam" id="PF02769"/>
    </source>
</evidence>
<dbReference type="STRING" id="300019.BO218_09950"/>
<dbReference type="Gene3D" id="3.90.650.10">
    <property type="entry name" value="PurM-like C-terminal domain"/>
    <property type="match status" value="1"/>
</dbReference>
<dbReference type="RefSeq" id="WP_135115581.1">
    <property type="nucleotide sequence ID" value="NZ_JADGLL010000063.1"/>
</dbReference>
<dbReference type="OrthoDB" id="9777881at2"/>
<evidence type="ECO:0000256" key="9">
    <source>
        <dbReference type="ARBA" id="ARBA00032931"/>
    </source>
</evidence>
<sequence>APSRASSTYADAGVDTAAGDLAVELMKASVKATHGPEVLGGVGGFAGLFDASALVGMTRPLLASSTDGVGTKVAIAQAIDKHDTIGHDLVGMVVDDIVVVGAKPLFMTDYIATGKVFPQRIADIVRGIAEACALTGTALVGGETAEHPGLLGPNDYDVAGAATGVVEADAILGADRVRPGDAVIALGSSGLHSNGFSLVRHIVTRHGISYGDHAADFGTTWGEALLEPTRLYTAPLLDLIAKTGDGIHALSHVTGGGIAANLARVLPQGTWAEADRSTWSPSPVFRVLSDIAGTSLASSEGTWNLGIGFLAVVAADRASDVIAHIETAGIPAWQVGVVRDGALPSGGDEFEQGAKGVDGGAVRLVGTYADSARGQ</sequence>
<evidence type="ECO:0000256" key="10">
    <source>
        <dbReference type="ARBA" id="ARBA00033093"/>
    </source>
</evidence>
<dbReference type="GO" id="GO:0005524">
    <property type="term" value="F:ATP binding"/>
    <property type="evidence" value="ECO:0007669"/>
    <property type="project" value="UniProtKB-KW"/>
</dbReference>
<dbReference type="GO" id="GO:0006189">
    <property type="term" value="P:'de novo' IMP biosynthetic process"/>
    <property type="evidence" value="ECO:0007669"/>
    <property type="project" value="UniProtKB-UniPathway"/>
</dbReference>
<dbReference type="InterPro" id="IPR016188">
    <property type="entry name" value="PurM-like_N"/>
</dbReference>
<evidence type="ECO:0000256" key="4">
    <source>
        <dbReference type="ARBA" id="ARBA00020367"/>
    </source>
</evidence>
<keyword evidence="7" id="KW-0067">ATP-binding</keyword>
<dbReference type="Pfam" id="PF02769">
    <property type="entry name" value="AIRS_C"/>
    <property type="match status" value="1"/>
</dbReference>
<feature type="domain" description="PurM-like C-terminal" evidence="13">
    <location>
        <begin position="178"/>
        <end position="341"/>
    </location>
</feature>
<evidence type="ECO:0000256" key="7">
    <source>
        <dbReference type="ARBA" id="ARBA00022840"/>
    </source>
</evidence>
<dbReference type="GO" id="GO:0046084">
    <property type="term" value="P:adenine biosynthetic process"/>
    <property type="evidence" value="ECO:0007669"/>
    <property type="project" value="TreeGrafter"/>
</dbReference>
<evidence type="ECO:0000256" key="1">
    <source>
        <dbReference type="ARBA" id="ARBA00004686"/>
    </source>
</evidence>